<protein>
    <recommendedName>
        <fullName evidence="3">Prophage PSSB64-02</fullName>
    </recommendedName>
</protein>
<dbReference type="RefSeq" id="WP_122291633.1">
    <property type="nucleotide sequence ID" value="NZ_RBNR01000023.1"/>
</dbReference>
<evidence type="ECO:0000313" key="1">
    <source>
        <dbReference type="EMBL" id="RML47376.1"/>
    </source>
</evidence>
<comment type="caution">
    <text evidence="1">The sequence shown here is derived from an EMBL/GenBank/DDBJ whole genome shotgun (WGS) entry which is preliminary data.</text>
</comment>
<evidence type="ECO:0008006" key="3">
    <source>
        <dbReference type="Google" id="ProtNLM"/>
    </source>
</evidence>
<name>A0A3M2W7I1_PSESI</name>
<evidence type="ECO:0000313" key="2">
    <source>
        <dbReference type="Proteomes" id="UP000280292"/>
    </source>
</evidence>
<dbReference type="AlphaFoldDB" id="A0A3M2W7I1"/>
<gene>
    <name evidence="1" type="ORF">ALQ95_03912</name>
</gene>
<dbReference type="Proteomes" id="UP000280292">
    <property type="component" value="Unassembled WGS sequence"/>
</dbReference>
<sequence>MALDWPESLEPTETAWGVTYNNQAFTSTLSNAQQIVGYPGAYWMCTMTFGVLFDEDERQLTSLIGRLQGMFGTVRIPAFTRTRQDDIGAAVVVSGAAQATLMIIGGVTPSTKVFSTGDYITVGGEMFEVVQDASSTAQGRVQVSLNKRIRRALTAGTPVEYRNPYSEMRRVVDTHQVVIQPVVSNSTLQFREAF</sequence>
<dbReference type="EMBL" id="RBNR01000023">
    <property type="protein sequence ID" value="RML47376.1"/>
    <property type="molecule type" value="Genomic_DNA"/>
</dbReference>
<accession>A0A3M2W7I1</accession>
<reference evidence="1 2" key="1">
    <citation type="submission" date="2018-08" db="EMBL/GenBank/DDBJ databases">
        <title>Recombination of ecologically and evolutionarily significant loci maintains genetic cohesion in the Pseudomonas syringae species complex.</title>
        <authorList>
            <person name="Dillon M."/>
            <person name="Thakur S."/>
            <person name="Almeida R.N.D."/>
            <person name="Weir B.S."/>
            <person name="Guttman D.S."/>
        </authorList>
    </citation>
    <scope>NUCLEOTIDE SEQUENCE [LARGE SCALE GENOMIC DNA]</scope>
    <source>
        <strain evidence="1 2">ICMP 3883</strain>
    </source>
</reference>
<organism evidence="1 2">
    <name type="scientific">Pseudomonas syringae pv. ribicola</name>
    <dbReference type="NCBI Taxonomy" id="55398"/>
    <lineage>
        <taxon>Bacteria</taxon>
        <taxon>Pseudomonadati</taxon>
        <taxon>Pseudomonadota</taxon>
        <taxon>Gammaproteobacteria</taxon>
        <taxon>Pseudomonadales</taxon>
        <taxon>Pseudomonadaceae</taxon>
        <taxon>Pseudomonas</taxon>
    </lineage>
</organism>
<proteinExistence type="predicted"/>